<evidence type="ECO:0000256" key="12">
    <source>
        <dbReference type="SAM" id="MobiDB-lite"/>
    </source>
</evidence>
<evidence type="ECO:0000313" key="15">
    <source>
        <dbReference type="Proteomes" id="UP000297054"/>
    </source>
</evidence>
<name>A0A286QUZ7_9GEMI</name>
<organism evidence="14 15">
    <name type="scientific">maize striate mosaic virus</name>
    <dbReference type="NCBI Taxonomy" id="2025388"/>
    <lineage>
        <taxon>Viruses</taxon>
        <taxon>Monodnaviria</taxon>
        <taxon>Shotokuvirae</taxon>
        <taxon>Cressdnaviricota</taxon>
        <taxon>Repensiviricetes</taxon>
        <taxon>Geplafuvirales</taxon>
        <taxon>Geminiviridae</taxon>
        <taxon>Mastrevirus</taxon>
        <taxon>Mastrevirus striatis</taxon>
    </lineage>
</organism>
<evidence type="ECO:0000256" key="4">
    <source>
        <dbReference type="ARBA" id="ARBA00014660"/>
    </source>
</evidence>
<dbReference type="GO" id="GO:0046740">
    <property type="term" value="P:transport of virus in host, cell to cell"/>
    <property type="evidence" value="ECO:0007669"/>
    <property type="project" value="UniProtKB-KW"/>
</dbReference>
<keyword evidence="9" id="KW-0916">Viral movement protein</keyword>
<evidence type="ECO:0000256" key="9">
    <source>
        <dbReference type="ARBA" id="ARBA00023031"/>
    </source>
</evidence>
<evidence type="ECO:0000256" key="3">
    <source>
        <dbReference type="ARBA" id="ARBA00010512"/>
    </source>
</evidence>
<evidence type="ECO:0000256" key="2">
    <source>
        <dbReference type="ARBA" id="ARBA00004379"/>
    </source>
</evidence>
<keyword evidence="6 13" id="KW-0812">Transmembrane</keyword>
<evidence type="ECO:0000256" key="6">
    <source>
        <dbReference type="ARBA" id="ARBA00022692"/>
    </source>
</evidence>
<sequence>MDFLLQLLPFYRYKSLLSAVAFEMEKGPGPEVFSPPVVEVPFSETPSAGSDQTWRTLVLVFLFVALSIGIVAALYWVCVRDCVLSARAKRARTITEFGFGNTPGDRRAPPPQAIAAGGPV</sequence>
<evidence type="ECO:0000256" key="7">
    <source>
        <dbReference type="ARBA" id="ARBA00022870"/>
    </source>
</evidence>
<evidence type="ECO:0000256" key="8">
    <source>
        <dbReference type="ARBA" id="ARBA00022989"/>
    </source>
</evidence>
<dbReference type="KEGG" id="vg:80527857"/>
<keyword evidence="10 13" id="KW-0472">Membrane</keyword>
<accession>A0A286QUZ7</accession>
<protein>
    <recommendedName>
        <fullName evidence="4">Movement protein</fullName>
    </recommendedName>
</protein>
<dbReference type="Proteomes" id="UP000297054">
    <property type="component" value="Segment"/>
</dbReference>
<dbReference type="GeneID" id="80527857"/>
<comment type="subunit">
    <text evidence="11">Interacts with the capsid protein (CP). Part of a MP-CP-viral DNA complex.</text>
</comment>
<keyword evidence="5" id="KW-0813">Transport</keyword>
<evidence type="ECO:0000256" key="13">
    <source>
        <dbReference type="SAM" id="Phobius"/>
    </source>
</evidence>
<evidence type="ECO:0000313" key="14">
    <source>
        <dbReference type="EMBL" id="AST11800.1"/>
    </source>
</evidence>
<proteinExistence type="inferred from homology"/>
<dbReference type="GO" id="GO:0033644">
    <property type="term" value="C:host cell membrane"/>
    <property type="evidence" value="ECO:0007669"/>
    <property type="project" value="UniProtKB-SubCell"/>
</dbReference>
<comment type="similarity">
    <text evidence="3">Belongs to the mastrevirus movement protein family.</text>
</comment>
<evidence type="ECO:0000256" key="1">
    <source>
        <dbReference type="ARBA" id="ARBA00002157"/>
    </source>
</evidence>
<dbReference type="RefSeq" id="YP_010790460.1">
    <property type="nucleotide sequence ID" value="NC_075436.1"/>
</dbReference>
<dbReference type="InterPro" id="IPR002621">
    <property type="entry name" value="Gemini_mov"/>
</dbReference>
<feature type="transmembrane region" description="Helical" evidence="13">
    <location>
        <begin position="57"/>
        <end position="79"/>
    </location>
</feature>
<keyword evidence="8 13" id="KW-1133">Transmembrane helix</keyword>
<evidence type="ECO:0000256" key="11">
    <source>
        <dbReference type="ARBA" id="ARBA00025953"/>
    </source>
</evidence>
<comment type="function">
    <text evidence="1">Involved in the viral transport within, and between cells.</text>
</comment>
<feature type="region of interest" description="Disordered" evidence="12">
    <location>
        <begin position="100"/>
        <end position="120"/>
    </location>
</feature>
<dbReference type="EMBL" id="MF167297">
    <property type="protein sequence ID" value="AST11800.1"/>
    <property type="molecule type" value="Genomic_DNA"/>
</dbReference>
<dbReference type="Pfam" id="PF01708">
    <property type="entry name" value="Gemini_mov"/>
    <property type="match status" value="1"/>
</dbReference>
<keyword evidence="15" id="KW-1185">Reference proteome</keyword>
<comment type="subcellular location">
    <subcellularLocation>
        <location evidence="2">Host membrane</location>
        <topology evidence="2">Single-pass membrane protein</topology>
    </subcellularLocation>
</comment>
<dbReference type="GO" id="GO:0016020">
    <property type="term" value="C:membrane"/>
    <property type="evidence" value="ECO:0007669"/>
    <property type="project" value="InterPro"/>
</dbReference>
<reference evidence="14" key="1">
    <citation type="journal article" date="2017" name="Arch. Virol.">
        <title>Discovery of the first maize-infecting mastrevirus in the Americas using a vector-enabled metagenomics approach.</title>
        <authorList>
            <person name="Fontenele R.S."/>
            <person name="Alves-Freitas D.M.T."/>
            <person name="Silva P.I.T."/>
            <person name="Foresti J."/>
            <person name="Silva P.R."/>
            <person name="Godinho M.T."/>
            <person name="Varsani A."/>
            <person name="Ribeiro S.G."/>
        </authorList>
    </citation>
    <scope>NUCLEOTIDE SEQUENCE [LARGE SCALE GENOMIC DNA]</scope>
    <source>
        <strain evidence="14">MSMV_BR_974_Pla_2016</strain>
    </source>
</reference>
<keyword evidence="7" id="KW-1043">Host membrane</keyword>
<evidence type="ECO:0000256" key="10">
    <source>
        <dbReference type="ARBA" id="ARBA00023136"/>
    </source>
</evidence>
<evidence type="ECO:0000256" key="5">
    <source>
        <dbReference type="ARBA" id="ARBA00022448"/>
    </source>
</evidence>